<dbReference type="OrthoDB" id="9816424at2"/>
<gene>
    <name evidence="3" type="ORF">PaelaDRAFT_5074</name>
</gene>
<keyword evidence="3" id="KW-0808">Transferase</keyword>
<dbReference type="EMBL" id="AGIP01000016">
    <property type="protein sequence ID" value="EHB54615.1"/>
    <property type="molecule type" value="Genomic_DNA"/>
</dbReference>
<dbReference type="InterPro" id="IPR032719">
    <property type="entry name" value="WbsX"/>
</dbReference>
<evidence type="ECO:0000313" key="3">
    <source>
        <dbReference type="EMBL" id="EHB54615.1"/>
    </source>
</evidence>
<keyword evidence="3" id="KW-0489">Methyltransferase</keyword>
<dbReference type="PANTHER" id="PTHR41244:SF1">
    <property type="entry name" value="GLYCOSYLTRANSFERASE"/>
    <property type="match status" value="1"/>
</dbReference>
<dbReference type="PATRIC" id="fig|743719.3.peg.5165"/>
<dbReference type="GO" id="GO:0008757">
    <property type="term" value="F:S-adenosylmethionine-dependent methyltransferase activity"/>
    <property type="evidence" value="ECO:0007669"/>
    <property type="project" value="InterPro"/>
</dbReference>
<dbReference type="PANTHER" id="PTHR41244">
    <property type="entry name" value="RHAMNAN SYNTHESIS F"/>
    <property type="match status" value="1"/>
</dbReference>
<dbReference type="CDD" id="cd11579">
    <property type="entry name" value="Glyco_tran_WbsX"/>
    <property type="match status" value="1"/>
</dbReference>
<name>G4HM63_9BACL</name>
<evidence type="ECO:0000256" key="1">
    <source>
        <dbReference type="SAM" id="Coils"/>
    </source>
</evidence>
<keyword evidence="1" id="KW-0175">Coiled coil</keyword>
<proteinExistence type="predicted"/>
<dbReference type="eggNOG" id="COG3754">
    <property type="taxonomic scope" value="Bacteria"/>
</dbReference>
<dbReference type="InterPro" id="IPR013216">
    <property type="entry name" value="Methyltransf_11"/>
</dbReference>
<accession>G4HM63</accession>
<dbReference type="SUPFAM" id="SSF53756">
    <property type="entry name" value="UDP-Glycosyltransferase/glycogen phosphorylase"/>
    <property type="match status" value="1"/>
</dbReference>
<dbReference type="CDD" id="cd02440">
    <property type="entry name" value="AdoMet_MTases"/>
    <property type="match status" value="1"/>
</dbReference>
<reference evidence="3 4" key="1">
    <citation type="submission" date="2011-09" db="EMBL/GenBank/DDBJ databases">
        <title>The draft genome of Paenibacillus lactis 154.</title>
        <authorList>
            <consortium name="US DOE Joint Genome Institute (JGI-PGF)"/>
            <person name="Lucas S."/>
            <person name="Han J."/>
            <person name="Lapidus A."/>
            <person name="Cheng J.-F."/>
            <person name="Goodwin L."/>
            <person name="Pitluck S."/>
            <person name="Peters L."/>
            <person name="Land M.L."/>
            <person name="Hauser L."/>
            <person name="Siebers A."/>
            <person name="Thelen M."/>
            <person name="Hugenholtz P."/>
            <person name="Allgaier M."/>
            <person name="Woyke T.J."/>
        </authorList>
    </citation>
    <scope>NUCLEOTIDE SEQUENCE [LARGE SCALE GENOMIC DNA]</scope>
    <source>
        <strain evidence="3 4">154</strain>
    </source>
</reference>
<dbReference type="InterPro" id="IPR029063">
    <property type="entry name" value="SAM-dependent_MTases_sf"/>
</dbReference>
<evidence type="ECO:0000259" key="2">
    <source>
        <dbReference type="Pfam" id="PF08241"/>
    </source>
</evidence>
<feature type="domain" description="Methyltransferase type 11" evidence="2">
    <location>
        <begin position="71"/>
        <end position="169"/>
    </location>
</feature>
<dbReference type="GO" id="GO:0032259">
    <property type="term" value="P:methylation"/>
    <property type="evidence" value="ECO:0007669"/>
    <property type="project" value="UniProtKB-KW"/>
</dbReference>
<dbReference type="Pfam" id="PF13692">
    <property type="entry name" value="Glyco_trans_1_4"/>
    <property type="match status" value="1"/>
</dbReference>
<dbReference type="STRING" id="743719.PaelaDRAFT_5074"/>
<dbReference type="eggNOG" id="COG2242">
    <property type="taxonomic scope" value="Bacteria"/>
</dbReference>
<organism evidence="3 4">
    <name type="scientific">Paenibacillus lactis 154</name>
    <dbReference type="NCBI Taxonomy" id="743719"/>
    <lineage>
        <taxon>Bacteria</taxon>
        <taxon>Bacillati</taxon>
        <taxon>Bacillota</taxon>
        <taxon>Bacilli</taxon>
        <taxon>Bacillales</taxon>
        <taxon>Paenibacillaceae</taxon>
        <taxon>Paenibacillus</taxon>
    </lineage>
</organism>
<dbReference type="Proteomes" id="UP000003891">
    <property type="component" value="Unassembled WGS sequence"/>
</dbReference>
<dbReference type="Pfam" id="PF08241">
    <property type="entry name" value="Methyltransf_11"/>
    <property type="match status" value="1"/>
</dbReference>
<dbReference type="Gene3D" id="3.40.50.150">
    <property type="entry name" value="Vaccinia Virus protein VP39"/>
    <property type="match status" value="1"/>
</dbReference>
<dbReference type="SUPFAM" id="SSF53335">
    <property type="entry name" value="S-adenosyl-L-methionine-dependent methyltransferases"/>
    <property type="match status" value="1"/>
</dbReference>
<sequence>MAEINMKYYYNEENYSDGYEIENEILEIVRNQQHHYLEKLDNVSWPLFYHLSPLRHNILNWYPFKEQCSILEVGSGCGALTGLLCEKANYVASVELTQKRATINFERHKSKDNLEIFVGNIKNMQFNRKFDYVIVNGVLEYAGGFIDGDKPYERFLTQLTPFLADDGELLLAIENRLGMKYFSGAKEDHVGELFVGLDGYPHNSKVRTFSKTELSSLLDACDLVVEKFYYPYPDYKFPEVIYSEQGFDKVPISYDVHSYDTDRFMFFDEIEMQNALIRENIGGNFANSFLIVAHKNDFLPITKDQDIQYVKINANRDNAYKICTVVYSDGGDLKVKKQALTKEAVSHLERMNSNYQLSRTSNSKIDLLPIKLNGKELLYDYINLPTVEKILLEKSRNKDEDGFLAILSEFFNVLASYGLQRNYYTGEFHEIFGPIKCNEDLEFTSYSNIDTLFDNIFYDYHKMVVFDYEWYMGCHLPVKFIFWRAVKEFYHRHKTVNNHVLEDRIHHLFGITDEMVGVFYQWEGYFSANYVKMFDKSIIQKKTNYLTNVQDVFDDDYCVANLYIDTGNGFNDHEKIQIGYMKSSELITLEFDLTNSSIRNLRFDPIEGEYCICRIDHAEIDGEECVFSAYNSFSFSSDEDVFLTEDPIYLIQGNYKLCNVLKITFSMETLDKEKLVTYLTAAIEYETAEKDAIKSESLMISQKNEELVNIKVKYENKIKELEMSQRDLMSDLDNLTLDLKNLQSDYEILTSDSKNLQSNYENLAIELNKSQCEISTLTEERKELLHQMEILAQEYSGLINSKTWRFTKPIRIVLDFSKNKKQQIINFSRESLKLLGKTKQNIKTIGWRKTMKKILTKGPECIDNVVESGKIAELAQSSDIWQKIDSWIDETPHTFIDIFHVPMGWNTPLFQRFQHLSLQAGNVGGISFYGAHPLVDKDIEVCKFITPTLCLVNLDNYQVKRRLFEILDRKSGLKIIRLQSIDLATTIDELKSFLNKGYNILYEYIDEITPQITGNIPKFVLDRHEYVLTNEEISVVATSDKLFDQVKLYRTRNMEMITNGVDYDHWRIDRNKIDCPEDITSIVNSGKIIIGYHGALAQWIDYELLKKIAADERYILLLIGYEHDESLRDSGLLGYRNVHFIGSKPYVELSRYAAFYDIAILPFIVNDITESVSPVKIFEYMALQKPIVTYSLRECLKYKSCLIANTEQEFIDQINKALELRFDTSFGQLLMKEALENTWQSITRKTINLVRENSSISVAINEAVDGGAVDPYVTEYIPQNYVQNSKFYQTIKKIFWSLPLVSPSTKGKFLFWTKKTFKPSLLLYPNDNHDSVNELNTSSVHEVAPLPENNTEQIKYIHQILRIPDKDLSDYVPITETPFKRQKGDNKIIAYYLTQFHPDPHNEKWWGRGVTEWNNVCRAVPQFVGHYQPRLPGELGFYDLRLRENMARQIELAQMYGVYGFSFYYYWFDGERLLEKPIEMFLSDKSLDFPFSLCWANENWTKRFDGTNSGILMEQPKSVESYKNVIKDIIRFLRDERYIEVQGKKMITIYRPSLMPEPEMVLEYWRDYCREQGVGELYIIAVKENMVNLDLLGLGYDAISEFHPGTVYTNCKNITHEIEYIRDDFAGEVFDYEDLVMNQRYFKYDLPKLYRAVMPMWDNTARRNNKGMIFQGASPALYKQWLADVIREAKNRSDLDDQLVFINAWNEWGEGAYLEPDKRYGYAYLQATKEAVEESR</sequence>
<protein>
    <submittedName>
        <fullName evidence="3">Methyltransferase type 12</fullName>
    </submittedName>
</protein>
<dbReference type="eggNOG" id="COG0438">
    <property type="taxonomic scope" value="Bacteria"/>
</dbReference>
<dbReference type="RefSeq" id="WP_007132233.1">
    <property type="nucleotide sequence ID" value="NZ_AGIP01000016.1"/>
</dbReference>
<dbReference type="Gene3D" id="3.20.20.80">
    <property type="entry name" value="Glycosidases"/>
    <property type="match status" value="1"/>
</dbReference>
<feature type="coiled-coil region" evidence="1">
    <location>
        <begin position="700"/>
        <end position="794"/>
    </location>
</feature>
<dbReference type="Gene3D" id="3.40.50.2000">
    <property type="entry name" value="Glycogen Phosphorylase B"/>
    <property type="match status" value="1"/>
</dbReference>
<evidence type="ECO:0000313" key="4">
    <source>
        <dbReference type="Proteomes" id="UP000003891"/>
    </source>
</evidence>
<dbReference type="Pfam" id="PF14307">
    <property type="entry name" value="Glyco_tran_WbsX"/>
    <property type="match status" value="1"/>
</dbReference>